<sequence>MEQENLNKGTPSPETAAAPEVQQPAPEVKPEAEKERGRSAPKKELTPAQMQKRKKMLIMPLFFLIFGAAMWLIFAPSGKEKEKGARQAGLNVELPMPKEDGLVSDKRDAYEREAIQQKQQERMRSLQDFSYQLSEAEEEQQWEAASKPAKDYGDPSPVTGGSSAIQSSAAAYQDVNRQLNEWYEQPATEVDEQSQLALEWRIQELERKLEEAGESKRMEDEQLAMIEKSYKLAAKYSPQTVGQPVSGADATGETSASGSSTPQAGQSGKVVAQPVKQVRQNVVSLLAAPVGNDEFISAYGKPRNMGFLTAAGNEGVQGKNSIRACVYQTVTLTSGKELQLRLLEPMRAGDILIPANTVVTGTCRIGGERMDVTVNSIQYADNIIPVEMLVYDTDGQRGISVPGSDEVKAAKEVAATLANSAGTSISITDNAGSQLAADLGKGLIQGASQYASKKMSVVKVTLKANYRLLLLPKTQ</sequence>
<feature type="compositionally biased region" description="Basic and acidic residues" evidence="2">
    <location>
        <begin position="28"/>
        <end position="45"/>
    </location>
</feature>
<keyword evidence="3" id="KW-1133">Transmembrane helix</keyword>
<feature type="region of interest" description="Disordered" evidence="2">
    <location>
        <begin position="1"/>
        <end position="50"/>
    </location>
</feature>
<keyword evidence="3" id="KW-0812">Transmembrane</keyword>
<accession>A0A644V4S9</accession>
<organism evidence="5">
    <name type="scientific">bioreactor metagenome</name>
    <dbReference type="NCBI Taxonomy" id="1076179"/>
    <lineage>
        <taxon>unclassified sequences</taxon>
        <taxon>metagenomes</taxon>
        <taxon>ecological metagenomes</taxon>
    </lineage>
</organism>
<dbReference type="AlphaFoldDB" id="A0A644V4S9"/>
<dbReference type="EMBL" id="VSSQ01000220">
    <property type="protein sequence ID" value="MPL86348.1"/>
    <property type="molecule type" value="Genomic_DNA"/>
</dbReference>
<feature type="compositionally biased region" description="Basic and acidic residues" evidence="2">
    <location>
        <begin position="96"/>
        <end position="105"/>
    </location>
</feature>
<evidence type="ECO:0000256" key="1">
    <source>
        <dbReference type="SAM" id="Coils"/>
    </source>
</evidence>
<feature type="compositionally biased region" description="Low complexity" evidence="2">
    <location>
        <begin position="246"/>
        <end position="261"/>
    </location>
</feature>
<evidence type="ECO:0000256" key="3">
    <source>
        <dbReference type="SAM" id="Phobius"/>
    </source>
</evidence>
<feature type="transmembrane region" description="Helical" evidence="3">
    <location>
        <begin position="56"/>
        <end position="74"/>
    </location>
</feature>
<feature type="region of interest" description="Disordered" evidence="2">
    <location>
        <begin position="241"/>
        <end position="269"/>
    </location>
</feature>
<reference evidence="5" key="1">
    <citation type="submission" date="2019-08" db="EMBL/GenBank/DDBJ databases">
        <authorList>
            <person name="Kucharzyk K."/>
            <person name="Murdoch R.W."/>
            <person name="Higgins S."/>
            <person name="Loffler F."/>
        </authorList>
    </citation>
    <scope>NUCLEOTIDE SEQUENCE</scope>
</reference>
<feature type="compositionally biased region" description="Low complexity" evidence="2">
    <location>
        <begin position="13"/>
        <end position="26"/>
    </location>
</feature>
<dbReference type="NCBIfam" id="TIGR03779">
    <property type="entry name" value="Bac_Flav_CT_M"/>
    <property type="match status" value="1"/>
</dbReference>
<feature type="region of interest" description="Disordered" evidence="2">
    <location>
        <begin position="85"/>
        <end position="105"/>
    </location>
</feature>
<comment type="caution">
    <text evidence="5">The sequence shown here is derived from an EMBL/GenBank/DDBJ whole genome shotgun (WGS) entry which is preliminary data.</text>
</comment>
<feature type="coiled-coil region" evidence="1">
    <location>
        <begin position="195"/>
        <end position="222"/>
    </location>
</feature>
<protein>
    <recommendedName>
        <fullName evidence="4">Conjugative transposon TraM C-terminal domain-containing protein</fullName>
    </recommendedName>
</protein>
<feature type="compositionally biased region" description="Polar residues" evidence="2">
    <location>
        <begin position="1"/>
        <end position="12"/>
    </location>
</feature>
<feature type="domain" description="Conjugative transposon TraM C-terminal" evidence="4">
    <location>
        <begin position="322"/>
        <end position="470"/>
    </location>
</feature>
<keyword evidence="1" id="KW-0175">Coiled coil</keyword>
<evidence type="ECO:0000259" key="4">
    <source>
        <dbReference type="Pfam" id="PF12508"/>
    </source>
</evidence>
<name>A0A644V4S9_9ZZZZ</name>
<dbReference type="InterPro" id="IPR055407">
    <property type="entry name" value="TraM_C"/>
</dbReference>
<dbReference type="InterPro" id="IPR022187">
    <property type="entry name" value="Conjug_transposon_TraM"/>
</dbReference>
<evidence type="ECO:0000256" key="2">
    <source>
        <dbReference type="SAM" id="MobiDB-lite"/>
    </source>
</evidence>
<gene>
    <name evidence="5" type="ORF">SDC9_32328</name>
</gene>
<keyword evidence="3" id="KW-0472">Membrane</keyword>
<evidence type="ECO:0000313" key="5">
    <source>
        <dbReference type="EMBL" id="MPL86348.1"/>
    </source>
</evidence>
<feature type="region of interest" description="Disordered" evidence="2">
    <location>
        <begin position="137"/>
        <end position="169"/>
    </location>
</feature>
<dbReference type="Pfam" id="PF12508">
    <property type="entry name" value="Transposon_TraM"/>
    <property type="match status" value="1"/>
</dbReference>
<proteinExistence type="predicted"/>